<gene>
    <name evidence="1" type="ORF">HANVADRAFT_52319</name>
</gene>
<dbReference type="OrthoDB" id="3640at2759"/>
<evidence type="ECO:0000313" key="1">
    <source>
        <dbReference type="EMBL" id="OBA27277.1"/>
    </source>
</evidence>
<dbReference type="AlphaFoldDB" id="A0A1B7TEW8"/>
<comment type="caution">
    <text evidence="1">The sequence shown here is derived from an EMBL/GenBank/DDBJ whole genome shotgun (WGS) entry which is preliminary data.</text>
</comment>
<reference evidence="2" key="1">
    <citation type="journal article" date="2016" name="Proc. Natl. Acad. Sci. U.S.A.">
        <title>Comparative genomics of biotechnologically important yeasts.</title>
        <authorList>
            <person name="Riley R."/>
            <person name="Haridas S."/>
            <person name="Wolfe K.H."/>
            <person name="Lopes M.R."/>
            <person name="Hittinger C.T."/>
            <person name="Goeker M."/>
            <person name="Salamov A.A."/>
            <person name="Wisecaver J.H."/>
            <person name="Long T.M."/>
            <person name="Calvey C.H."/>
            <person name="Aerts A.L."/>
            <person name="Barry K.W."/>
            <person name="Choi C."/>
            <person name="Clum A."/>
            <person name="Coughlan A.Y."/>
            <person name="Deshpande S."/>
            <person name="Douglass A.P."/>
            <person name="Hanson S.J."/>
            <person name="Klenk H.-P."/>
            <person name="LaButti K.M."/>
            <person name="Lapidus A."/>
            <person name="Lindquist E.A."/>
            <person name="Lipzen A.M."/>
            <person name="Meier-Kolthoff J.P."/>
            <person name="Ohm R.A."/>
            <person name="Otillar R.P."/>
            <person name="Pangilinan J.L."/>
            <person name="Peng Y."/>
            <person name="Rokas A."/>
            <person name="Rosa C.A."/>
            <person name="Scheuner C."/>
            <person name="Sibirny A.A."/>
            <person name="Slot J.C."/>
            <person name="Stielow J.B."/>
            <person name="Sun H."/>
            <person name="Kurtzman C.P."/>
            <person name="Blackwell M."/>
            <person name="Grigoriev I.V."/>
            <person name="Jeffries T.W."/>
        </authorList>
    </citation>
    <scope>NUCLEOTIDE SEQUENCE [LARGE SCALE GENOMIC DNA]</scope>
    <source>
        <strain evidence="2">NRRL Y-1626</strain>
    </source>
</reference>
<accession>A0A1B7TEW8</accession>
<dbReference type="Gene3D" id="1.20.58.80">
    <property type="entry name" value="Phosphotransferase system, lactose/cellobiose-type IIA subunit"/>
    <property type="match status" value="1"/>
</dbReference>
<keyword evidence="2" id="KW-1185">Reference proteome</keyword>
<organism evidence="1 2">
    <name type="scientific">Hanseniaspora valbyensis NRRL Y-1626</name>
    <dbReference type="NCBI Taxonomy" id="766949"/>
    <lineage>
        <taxon>Eukaryota</taxon>
        <taxon>Fungi</taxon>
        <taxon>Dikarya</taxon>
        <taxon>Ascomycota</taxon>
        <taxon>Saccharomycotina</taxon>
        <taxon>Saccharomycetes</taxon>
        <taxon>Saccharomycodales</taxon>
        <taxon>Saccharomycodaceae</taxon>
        <taxon>Hanseniaspora</taxon>
    </lineage>
</organism>
<dbReference type="Proteomes" id="UP000092321">
    <property type="component" value="Unassembled WGS sequence"/>
</dbReference>
<proteinExistence type="predicted"/>
<evidence type="ECO:0000313" key="2">
    <source>
        <dbReference type="Proteomes" id="UP000092321"/>
    </source>
</evidence>
<sequence length="297" mass="35073">MSLQFKSLDQLIKESLNYQYNEQLSMTFYFKLCNQLLNKTIAIFDYQQWKNKIKSNDKLSENLITNNGMEWCFILQMRYLDLMNNRLTYHSQFVLEAKNASSLMVKKEFISRMQNEVPFVIENVEWLKEKLKNRYIDLQNYKEKELLKNKQYMELKHLKEHVKDENTLRKNILIKQQLTNSTDEYPINIELSRQKQLEKDRFLQSIKRKNSQQELQQLTMQNKKIKYGIEDLVSSLSSNENNTNNASFSTSNSTVNPGYVLPVLTPHNSNDNLVSLPTSNLAKSTDADLIKYSLPKL</sequence>
<name>A0A1B7TEW8_9ASCO</name>
<protein>
    <submittedName>
        <fullName evidence="1">Uncharacterized protein</fullName>
    </submittedName>
</protein>
<dbReference type="EMBL" id="LXPE01000009">
    <property type="protein sequence ID" value="OBA27277.1"/>
    <property type="molecule type" value="Genomic_DNA"/>
</dbReference>